<comment type="pathway">
    <text evidence="1">Amino-acid biosynthesis; L-asparagine biosynthesis; L-asparagine from L-aspartate (L-Gln route): step 1/1.</text>
</comment>
<dbReference type="EMBL" id="PJTB01000003">
    <property type="protein sequence ID" value="PWX38356.1"/>
    <property type="molecule type" value="Genomic_DNA"/>
</dbReference>
<evidence type="ECO:0000313" key="6">
    <source>
        <dbReference type="EMBL" id="PWX38356.1"/>
    </source>
</evidence>
<dbReference type="InterPro" id="IPR017932">
    <property type="entry name" value="GATase_2_dom"/>
</dbReference>
<evidence type="ECO:0000259" key="5">
    <source>
        <dbReference type="Pfam" id="PF13537"/>
    </source>
</evidence>
<comment type="catalytic activity">
    <reaction evidence="4">
        <text>L-aspartate + L-glutamine + ATP + H2O = L-asparagine + L-glutamate + AMP + diphosphate + H(+)</text>
        <dbReference type="Rhea" id="RHEA:12228"/>
        <dbReference type="ChEBI" id="CHEBI:15377"/>
        <dbReference type="ChEBI" id="CHEBI:15378"/>
        <dbReference type="ChEBI" id="CHEBI:29985"/>
        <dbReference type="ChEBI" id="CHEBI:29991"/>
        <dbReference type="ChEBI" id="CHEBI:30616"/>
        <dbReference type="ChEBI" id="CHEBI:33019"/>
        <dbReference type="ChEBI" id="CHEBI:58048"/>
        <dbReference type="ChEBI" id="CHEBI:58359"/>
        <dbReference type="ChEBI" id="CHEBI:456215"/>
        <dbReference type="EC" id="6.3.5.4"/>
    </reaction>
</comment>
<protein>
    <recommendedName>
        <fullName evidence="2">asparagine synthase (glutamine-hydrolyzing)</fullName>
        <ecNumber evidence="2">6.3.5.4</ecNumber>
    </recommendedName>
</protein>
<evidence type="ECO:0000313" key="7">
    <source>
        <dbReference type="Proteomes" id="UP000247117"/>
    </source>
</evidence>
<dbReference type="InterPro" id="IPR014729">
    <property type="entry name" value="Rossmann-like_a/b/a_fold"/>
</dbReference>
<dbReference type="GO" id="GO:0006529">
    <property type="term" value="P:asparagine biosynthetic process"/>
    <property type="evidence" value="ECO:0007669"/>
    <property type="project" value="UniProtKB-KW"/>
</dbReference>
<dbReference type="SUPFAM" id="SSF52402">
    <property type="entry name" value="Adenine nucleotide alpha hydrolases-like"/>
    <property type="match status" value="1"/>
</dbReference>
<organism evidence="6 7">
    <name type="scientific">Clostridium perfringens</name>
    <dbReference type="NCBI Taxonomy" id="1502"/>
    <lineage>
        <taxon>Bacteria</taxon>
        <taxon>Bacillati</taxon>
        <taxon>Bacillota</taxon>
        <taxon>Clostridia</taxon>
        <taxon>Eubacteriales</taxon>
        <taxon>Clostridiaceae</taxon>
        <taxon>Clostridium</taxon>
    </lineage>
</organism>
<gene>
    <name evidence="6" type="ORF">CYK91_10395</name>
</gene>
<dbReference type="GO" id="GO:0004066">
    <property type="term" value="F:asparagine synthase (glutamine-hydrolyzing) activity"/>
    <property type="evidence" value="ECO:0007669"/>
    <property type="project" value="UniProtKB-EC"/>
</dbReference>
<dbReference type="Pfam" id="PF13537">
    <property type="entry name" value="GATase_7"/>
    <property type="match status" value="1"/>
</dbReference>
<dbReference type="InterPro" id="IPR051786">
    <property type="entry name" value="ASN_synthetase/amidase"/>
</dbReference>
<dbReference type="PANTHER" id="PTHR43284:SF1">
    <property type="entry name" value="ASPARAGINE SYNTHETASE"/>
    <property type="match status" value="1"/>
</dbReference>
<dbReference type="InterPro" id="IPR029055">
    <property type="entry name" value="Ntn_hydrolases_N"/>
</dbReference>
<dbReference type="RefSeq" id="WP_057230711.1">
    <property type="nucleotide sequence ID" value="NZ_CATNYE010000004.1"/>
</dbReference>
<proteinExistence type="predicted"/>
<dbReference type="Gene3D" id="3.40.50.620">
    <property type="entry name" value="HUPs"/>
    <property type="match status" value="1"/>
</dbReference>
<dbReference type="AlphaFoldDB" id="A0AB37C470"/>
<reference evidence="6 7" key="1">
    <citation type="journal article" date="2018" name="BMC Genomics">
        <title>Whole genome analysis reveals the diversity and evolutionary relationships between necrotic enteritis-causing strains of Clostridium perfringens.</title>
        <authorList>
            <person name="Lacey J.A."/>
            <person name="Allnutt T.R."/>
            <person name="Vezina B."/>
            <person name="Van T.T.H."/>
            <person name="Stent T."/>
            <person name="Han X."/>
            <person name="Rood J.I."/>
            <person name="Wade B."/>
            <person name="Keyburn A.L."/>
            <person name="Seeman T."/>
            <person name="Chen H."/>
            <person name="Haring V."/>
            <person name="Johanesen P.A."/>
            <person name="Lyras D."/>
            <person name="Moore R.J."/>
        </authorList>
    </citation>
    <scope>NUCLEOTIDE SEQUENCE [LARGE SCALE GENOMIC DNA]</scope>
    <source>
        <strain evidence="6 7">EUR-NE15</strain>
    </source>
</reference>
<keyword evidence="3" id="KW-0061">Asparagine biosynthesis</keyword>
<name>A0AB37C470_CLOPF</name>
<evidence type="ECO:0000256" key="2">
    <source>
        <dbReference type="ARBA" id="ARBA00012737"/>
    </source>
</evidence>
<dbReference type="SUPFAM" id="SSF56235">
    <property type="entry name" value="N-terminal nucleophile aminohydrolases (Ntn hydrolases)"/>
    <property type="match status" value="1"/>
</dbReference>
<dbReference type="Gene3D" id="3.60.20.10">
    <property type="entry name" value="Glutamine Phosphoribosylpyrophosphate, subunit 1, domain 1"/>
    <property type="match status" value="1"/>
</dbReference>
<dbReference type="EC" id="6.3.5.4" evidence="2"/>
<dbReference type="Proteomes" id="UP000247117">
    <property type="component" value="Unassembled WGS sequence"/>
</dbReference>
<keyword evidence="3" id="KW-0028">Amino-acid biosynthesis</keyword>
<comment type="caution">
    <text evidence="6">The sequence shown here is derived from an EMBL/GenBank/DDBJ whole genome shotgun (WGS) entry which is preliminary data.</text>
</comment>
<evidence type="ECO:0000256" key="1">
    <source>
        <dbReference type="ARBA" id="ARBA00005187"/>
    </source>
</evidence>
<evidence type="ECO:0000256" key="3">
    <source>
        <dbReference type="ARBA" id="ARBA00022888"/>
    </source>
</evidence>
<accession>A0AB37C470</accession>
<feature type="domain" description="Glutamine amidotransferase type-2" evidence="5">
    <location>
        <begin position="43"/>
        <end position="131"/>
    </location>
</feature>
<evidence type="ECO:0000256" key="4">
    <source>
        <dbReference type="ARBA" id="ARBA00048741"/>
    </source>
</evidence>
<dbReference type="PANTHER" id="PTHR43284">
    <property type="entry name" value="ASPARAGINE SYNTHETASE (GLUTAMINE-HYDROLYZING)"/>
    <property type="match status" value="1"/>
</dbReference>
<sequence>MGFTLIKTQKKINDLDSFKNIDDIYLKEFFNDKFINDKIVALENNILICIDGVILNLKELKKKYLCTNAKELYFRLYSNYGIDMIKELRGNFSGIIYDIISKKTYSFTNHLGNKFIYYFHNSNDLIVSTDIFELAKYKKELGYNLNLNEKSCYMMLTFGYMIHDFTLLNDVNKILAGEYIILQNSKLKRKKYFIYDNTNLTTMKKEEIMKEMYERFKYSLEQSFGKEKEENYNHLCFLSGGLDSRMIAIGGNELGFRDISTITFSQNYSLDETIARKISNDYNFDSIIKSLNNGGFLKNINKYVKRNGGQILYSGAAHLVDTIDKVNLLNFGGVHNGNQADIMHGDYIDAPYHSKPKIENWAYSTKLIKKVNFLQKFAEENYMNEEHFAVFNRGINGIYNGSISLHKNIETFEDFTHVDIVSFSMRMDPKYKYKENLFLSMIQKYYKDATNYKWQKWNAKPNKFNSMYMNGPIGKFYRKSNIMLNKIINGQNNKLNMNPYDFWYENNDDLKNYLDKYFIDNIEYLSKYNELKNDCIYLYNNGCFSEKAQVLTLIEFNKILVEEI</sequence>